<dbReference type="SUPFAM" id="SSF56954">
    <property type="entry name" value="Outer membrane efflux proteins (OEP)"/>
    <property type="match status" value="1"/>
</dbReference>
<dbReference type="Gene3D" id="1.20.1600.10">
    <property type="entry name" value="Outer membrane efflux proteins (OEP)"/>
    <property type="match status" value="1"/>
</dbReference>
<evidence type="ECO:0000256" key="8">
    <source>
        <dbReference type="SAM" id="Coils"/>
    </source>
</evidence>
<dbReference type="PANTHER" id="PTHR30026">
    <property type="entry name" value="OUTER MEMBRANE PROTEIN TOLC"/>
    <property type="match status" value="1"/>
</dbReference>
<dbReference type="KEGG" id="dsa:Desal_1675"/>
<dbReference type="PANTHER" id="PTHR30026:SF20">
    <property type="entry name" value="OUTER MEMBRANE PROTEIN TOLC"/>
    <property type="match status" value="1"/>
</dbReference>
<accession>C6BT33</accession>
<evidence type="ECO:0000256" key="1">
    <source>
        <dbReference type="ARBA" id="ARBA00004442"/>
    </source>
</evidence>
<dbReference type="PROSITE" id="PS51257">
    <property type="entry name" value="PROKAR_LIPOPROTEIN"/>
    <property type="match status" value="1"/>
</dbReference>
<name>C6BT33_MARSD</name>
<dbReference type="STRING" id="526222.Desal_1675"/>
<dbReference type="EMBL" id="CP001649">
    <property type="protein sequence ID" value="ACS79737.1"/>
    <property type="molecule type" value="Genomic_DNA"/>
</dbReference>
<evidence type="ECO:0000256" key="4">
    <source>
        <dbReference type="ARBA" id="ARBA00022452"/>
    </source>
</evidence>
<dbReference type="HOGENOM" id="CLU_023283_0_0_7"/>
<sequence>MLKFMKYFNSILLLLLLTACAPKTGTEMRNENLAKDLAFTKQAEMTLSGQQTNATASEAGEAIMGRAISLRDAIDYALKHNLDAAVSEHQVAVQREVLTGSYWRMLPSLMGNAEFSTQDWYTPSSSKSFESGQESLEPSISHDLETSTQSVELSWNLLNLAVDFQRKYQSEAQLGMSKQQLKRVKQNLIVSVIQAYMRCAIAKDAKGKAESIIARALKRQEIIIKQKNDGSQKKKDALNGQISIIKLRDSIRRYEYDYRQAKKELAQLLGLAPSAEFTIEGINLADVPSEMAMNLPAWEKEALASRPEMFEMDLKEDEAVREADIALTQMFPALTPFARYSRDDNSYMSRHQWCNVGLRVSWDLLTIPRLSSEQQTGMKRAAVVRKQRQAQALAVLVQLNLATIEYRDAYESLGIATELEQSQKELQDVIDRGVKSRAESESLLLQTNQQYLEARVKRLRAYSDLIIAKAKIYNSMGRDFDQQDLTATSGISTKHAEVTDEMSYALK</sequence>
<comment type="subcellular location">
    <subcellularLocation>
        <location evidence="1">Cell outer membrane</location>
    </subcellularLocation>
</comment>
<evidence type="ECO:0000256" key="5">
    <source>
        <dbReference type="ARBA" id="ARBA00022692"/>
    </source>
</evidence>
<feature type="chain" id="PRO_5002962805" evidence="9">
    <location>
        <begin position="22"/>
        <end position="507"/>
    </location>
</feature>
<dbReference type="GO" id="GO:0015288">
    <property type="term" value="F:porin activity"/>
    <property type="evidence" value="ECO:0007669"/>
    <property type="project" value="TreeGrafter"/>
</dbReference>
<evidence type="ECO:0000256" key="2">
    <source>
        <dbReference type="ARBA" id="ARBA00007613"/>
    </source>
</evidence>
<dbReference type="InterPro" id="IPR051906">
    <property type="entry name" value="TolC-like"/>
</dbReference>
<dbReference type="Pfam" id="PF02321">
    <property type="entry name" value="OEP"/>
    <property type="match status" value="2"/>
</dbReference>
<evidence type="ECO:0000256" key="9">
    <source>
        <dbReference type="SAM" id="SignalP"/>
    </source>
</evidence>
<dbReference type="OrthoDB" id="9764652at2"/>
<keyword evidence="9" id="KW-0732">Signal</keyword>
<reference evidence="10 11" key="1">
    <citation type="submission" date="2009-06" db="EMBL/GenBank/DDBJ databases">
        <title>Complete sequence of Desulfovibrio salexigens DSM 2638.</title>
        <authorList>
            <consortium name="US DOE Joint Genome Institute"/>
            <person name="Lucas S."/>
            <person name="Copeland A."/>
            <person name="Lapidus A."/>
            <person name="Glavina del Rio T."/>
            <person name="Tice H."/>
            <person name="Bruce D."/>
            <person name="Goodwin L."/>
            <person name="Pitluck S."/>
            <person name="Munk A.C."/>
            <person name="Brettin T."/>
            <person name="Detter J.C."/>
            <person name="Han C."/>
            <person name="Tapia R."/>
            <person name="Larimer F."/>
            <person name="Land M."/>
            <person name="Hauser L."/>
            <person name="Kyrpides N."/>
            <person name="Anderson I."/>
            <person name="Wall J.D."/>
            <person name="Arkin A.P."/>
            <person name="Dehal P."/>
            <person name="Chivian D."/>
            <person name="Giles B."/>
            <person name="Hazen T.C."/>
        </authorList>
    </citation>
    <scope>NUCLEOTIDE SEQUENCE [LARGE SCALE GENOMIC DNA]</scope>
    <source>
        <strain evidence="11">ATCC 14822 / DSM 2638 / NCIMB 8403 / VKM B-1763</strain>
    </source>
</reference>
<evidence type="ECO:0000256" key="3">
    <source>
        <dbReference type="ARBA" id="ARBA00022448"/>
    </source>
</evidence>
<proteinExistence type="inferred from homology"/>
<gene>
    <name evidence="10" type="ordered locus">Desal_1675</name>
</gene>
<dbReference type="AlphaFoldDB" id="C6BT33"/>
<dbReference type="eggNOG" id="COG1538">
    <property type="taxonomic scope" value="Bacteria"/>
</dbReference>
<dbReference type="GO" id="GO:0015562">
    <property type="term" value="F:efflux transmembrane transporter activity"/>
    <property type="evidence" value="ECO:0007669"/>
    <property type="project" value="InterPro"/>
</dbReference>
<dbReference type="GO" id="GO:0009279">
    <property type="term" value="C:cell outer membrane"/>
    <property type="evidence" value="ECO:0007669"/>
    <property type="project" value="UniProtKB-SubCell"/>
</dbReference>
<keyword evidence="6" id="KW-0472">Membrane</keyword>
<protein>
    <submittedName>
        <fullName evidence="10">Outer membrane efflux protein</fullName>
    </submittedName>
</protein>
<keyword evidence="7" id="KW-0998">Cell outer membrane</keyword>
<dbReference type="InterPro" id="IPR003423">
    <property type="entry name" value="OMP_efflux"/>
</dbReference>
<dbReference type="Proteomes" id="UP000002601">
    <property type="component" value="Chromosome"/>
</dbReference>
<keyword evidence="5" id="KW-0812">Transmembrane</keyword>
<keyword evidence="11" id="KW-1185">Reference proteome</keyword>
<evidence type="ECO:0000256" key="7">
    <source>
        <dbReference type="ARBA" id="ARBA00023237"/>
    </source>
</evidence>
<evidence type="ECO:0000313" key="11">
    <source>
        <dbReference type="Proteomes" id="UP000002601"/>
    </source>
</evidence>
<keyword evidence="3" id="KW-0813">Transport</keyword>
<keyword evidence="4" id="KW-1134">Transmembrane beta strand</keyword>
<evidence type="ECO:0000256" key="6">
    <source>
        <dbReference type="ARBA" id="ARBA00023136"/>
    </source>
</evidence>
<feature type="signal peptide" evidence="9">
    <location>
        <begin position="1"/>
        <end position="21"/>
    </location>
</feature>
<dbReference type="GO" id="GO:1990281">
    <property type="term" value="C:efflux pump complex"/>
    <property type="evidence" value="ECO:0007669"/>
    <property type="project" value="TreeGrafter"/>
</dbReference>
<organism evidence="10 11">
    <name type="scientific">Maridesulfovibrio salexigens (strain ATCC 14822 / DSM 2638 / NCIMB 8403 / VKM B-1763)</name>
    <name type="common">Desulfovibrio salexigens</name>
    <dbReference type="NCBI Taxonomy" id="526222"/>
    <lineage>
        <taxon>Bacteria</taxon>
        <taxon>Pseudomonadati</taxon>
        <taxon>Thermodesulfobacteriota</taxon>
        <taxon>Desulfovibrionia</taxon>
        <taxon>Desulfovibrionales</taxon>
        <taxon>Desulfovibrionaceae</taxon>
        <taxon>Maridesulfovibrio</taxon>
    </lineage>
</organism>
<comment type="similarity">
    <text evidence="2">Belongs to the outer membrane factor (OMF) (TC 1.B.17) family.</text>
</comment>
<keyword evidence="8" id="KW-0175">Coiled coil</keyword>
<evidence type="ECO:0000313" key="10">
    <source>
        <dbReference type="EMBL" id="ACS79737.1"/>
    </source>
</evidence>
<feature type="coiled-coil region" evidence="8">
    <location>
        <begin position="244"/>
        <end position="271"/>
    </location>
</feature>